<feature type="transmembrane region" description="Helical" evidence="9">
    <location>
        <begin position="239"/>
        <end position="259"/>
    </location>
</feature>
<dbReference type="RefSeq" id="WP_187304383.1">
    <property type="nucleotide sequence ID" value="NZ_CBCTQH010000041.1"/>
</dbReference>
<evidence type="ECO:0000313" key="11">
    <source>
        <dbReference type="EMBL" id="MBC6681289.1"/>
    </source>
</evidence>
<dbReference type="Proteomes" id="UP000602647">
    <property type="component" value="Unassembled WGS sequence"/>
</dbReference>
<evidence type="ECO:0000256" key="8">
    <source>
        <dbReference type="ARBA" id="ARBA00038152"/>
    </source>
</evidence>
<keyword evidence="12" id="KW-1185">Reference proteome</keyword>
<dbReference type="InterPro" id="IPR001173">
    <property type="entry name" value="Glyco_trans_2-like"/>
</dbReference>
<evidence type="ECO:0000256" key="9">
    <source>
        <dbReference type="SAM" id="Phobius"/>
    </source>
</evidence>
<dbReference type="Gene3D" id="3.90.550.10">
    <property type="entry name" value="Spore Coat Polysaccharide Biosynthesis Protein SpsA, Chain A"/>
    <property type="match status" value="1"/>
</dbReference>
<dbReference type="EMBL" id="JACRYT010000031">
    <property type="protein sequence ID" value="MBC6681289.1"/>
    <property type="molecule type" value="Genomic_DNA"/>
</dbReference>
<feature type="domain" description="Glycosyltransferase 2-like" evidence="10">
    <location>
        <begin position="12"/>
        <end position="176"/>
    </location>
</feature>
<keyword evidence="3" id="KW-0328">Glycosyltransferase</keyword>
<evidence type="ECO:0000256" key="1">
    <source>
        <dbReference type="ARBA" id="ARBA00004651"/>
    </source>
</evidence>
<evidence type="ECO:0000313" key="12">
    <source>
        <dbReference type="Proteomes" id="UP000602647"/>
    </source>
</evidence>
<evidence type="ECO:0000256" key="3">
    <source>
        <dbReference type="ARBA" id="ARBA00022676"/>
    </source>
</evidence>
<keyword evidence="7 9" id="KW-0472">Membrane</keyword>
<proteinExistence type="inferred from homology"/>
<protein>
    <submittedName>
        <fullName evidence="11">Glycosyltransferase family 2 protein</fullName>
    </submittedName>
</protein>
<keyword evidence="6 9" id="KW-1133">Transmembrane helix</keyword>
<evidence type="ECO:0000256" key="4">
    <source>
        <dbReference type="ARBA" id="ARBA00022679"/>
    </source>
</evidence>
<evidence type="ECO:0000256" key="6">
    <source>
        <dbReference type="ARBA" id="ARBA00022989"/>
    </source>
</evidence>
<comment type="subcellular location">
    <subcellularLocation>
        <location evidence="1">Cell membrane</location>
        <topology evidence="1">Multi-pass membrane protein</topology>
    </subcellularLocation>
</comment>
<keyword evidence="2" id="KW-1003">Cell membrane</keyword>
<evidence type="ECO:0000256" key="7">
    <source>
        <dbReference type="ARBA" id="ARBA00023136"/>
    </source>
</evidence>
<evidence type="ECO:0000259" key="10">
    <source>
        <dbReference type="Pfam" id="PF00535"/>
    </source>
</evidence>
<gene>
    <name evidence="11" type="ORF">H9L42_15880</name>
</gene>
<evidence type="ECO:0000256" key="2">
    <source>
        <dbReference type="ARBA" id="ARBA00022475"/>
    </source>
</evidence>
<keyword evidence="5 9" id="KW-0812">Transmembrane</keyword>
<dbReference type="GO" id="GO:0016757">
    <property type="term" value="F:glycosyltransferase activity"/>
    <property type="evidence" value="ECO:0007669"/>
    <property type="project" value="UniProtKB-KW"/>
</dbReference>
<dbReference type="InterPro" id="IPR029044">
    <property type="entry name" value="Nucleotide-diphossugar_trans"/>
</dbReference>
<evidence type="ECO:0000256" key="5">
    <source>
        <dbReference type="ARBA" id="ARBA00022692"/>
    </source>
</evidence>
<dbReference type="PANTHER" id="PTHR48090">
    <property type="entry name" value="UNDECAPRENYL-PHOSPHATE 4-DEOXY-4-FORMAMIDO-L-ARABINOSE TRANSFERASE-RELATED"/>
    <property type="match status" value="1"/>
</dbReference>
<keyword evidence="4" id="KW-0808">Transferase</keyword>
<dbReference type="FunFam" id="3.90.550.10:FF:000079">
    <property type="entry name" value="Probable glycosyl transferase"/>
    <property type="match status" value="1"/>
</dbReference>
<reference evidence="11" key="1">
    <citation type="submission" date="2020-08" db="EMBL/GenBank/DDBJ databases">
        <title>Genome public.</title>
        <authorList>
            <person name="Liu C."/>
            <person name="Sun Q."/>
        </authorList>
    </citation>
    <scope>NUCLEOTIDE SEQUENCE</scope>
    <source>
        <strain evidence="11">BX12</strain>
    </source>
</reference>
<dbReference type="PANTHER" id="PTHR48090:SF8">
    <property type="entry name" value="GLYCOSYLTRANSFERASE CSBB-RELATED"/>
    <property type="match status" value="1"/>
</dbReference>
<name>A0A923NQL3_9FIRM</name>
<organism evidence="11 12">
    <name type="scientific">Zhenpiania hominis</name>
    <dbReference type="NCBI Taxonomy" id="2763644"/>
    <lineage>
        <taxon>Bacteria</taxon>
        <taxon>Bacillati</taxon>
        <taxon>Bacillota</taxon>
        <taxon>Clostridia</taxon>
        <taxon>Peptostreptococcales</taxon>
        <taxon>Anaerovoracaceae</taxon>
        <taxon>Zhenpiania</taxon>
    </lineage>
</organism>
<dbReference type="Pfam" id="PF00535">
    <property type="entry name" value="Glycos_transf_2"/>
    <property type="match status" value="1"/>
</dbReference>
<dbReference type="InterPro" id="IPR050256">
    <property type="entry name" value="Glycosyltransferase_2"/>
</dbReference>
<dbReference type="GO" id="GO:0005886">
    <property type="term" value="C:plasma membrane"/>
    <property type="evidence" value="ECO:0007669"/>
    <property type="project" value="UniProtKB-SubCell"/>
</dbReference>
<feature type="transmembrane region" description="Helical" evidence="9">
    <location>
        <begin position="271"/>
        <end position="296"/>
    </location>
</feature>
<dbReference type="CDD" id="cd04187">
    <property type="entry name" value="DPM1_like_bac"/>
    <property type="match status" value="1"/>
</dbReference>
<sequence>MVENERNAKLLSIIVPCYNEEMGLRLFHGALKDQFDRIREKGYDYEVIYVDDGSRDRSLERILEFVDSDRNTKFISFSRNFGKESAMLAGLEAATGDCAVILDADLQHPPSLIPRMLEKYEEGYEQVIARRSRKGEPWKSAFFARMYYKLTDKLIDVKLVDGAGDFRLLDRKVIDAVLSMKETNRFSKGLFSWVGFRQTYIEYENRKRFASQSHWSFRRLLGYGVDGVVSFNVQPLRMCVYLGGILLILSILYLIYLFVRILIYGIDVPGYFTTITLISVLGGVQLVSLGIIGEYVGRIYAEVKKRPLYIVERTNVNDSEPRVRCSGREKDENGKVSR</sequence>
<comment type="caution">
    <text evidence="11">The sequence shown here is derived from an EMBL/GenBank/DDBJ whole genome shotgun (WGS) entry which is preliminary data.</text>
</comment>
<accession>A0A923NQL3</accession>
<comment type="similarity">
    <text evidence="8">Belongs to the glycosyltransferase 2 family. GtrB subfamily.</text>
</comment>
<dbReference type="SUPFAM" id="SSF53448">
    <property type="entry name" value="Nucleotide-diphospho-sugar transferases"/>
    <property type="match status" value="1"/>
</dbReference>
<dbReference type="AlphaFoldDB" id="A0A923NQL3"/>